<dbReference type="InterPro" id="IPR002035">
    <property type="entry name" value="VWF_A"/>
</dbReference>
<feature type="transmembrane region" description="Helical" evidence="2">
    <location>
        <begin position="140"/>
        <end position="164"/>
    </location>
</feature>
<evidence type="ECO:0000256" key="1">
    <source>
        <dbReference type="SAM" id="MobiDB-lite"/>
    </source>
</evidence>
<dbReference type="SMART" id="SM00327">
    <property type="entry name" value="VWA"/>
    <property type="match status" value="1"/>
</dbReference>
<feature type="compositionally biased region" description="Basic and acidic residues" evidence="1">
    <location>
        <begin position="43"/>
        <end position="54"/>
    </location>
</feature>
<dbReference type="Pfam" id="PF13531">
    <property type="entry name" value="SBP_bac_11"/>
    <property type="match status" value="1"/>
</dbReference>
<gene>
    <name evidence="4" type="ORF">D8S82_26205</name>
</gene>
<feature type="region of interest" description="Disordered" evidence="1">
    <location>
        <begin position="1"/>
        <end position="98"/>
    </location>
</feature>
<feature type="compositionally biased region" description="Acidic residues" evidence="1">
    <location>
        <begin position="31"/>
        <end position="42"/>
    </location>
</feature>
<keyword evidence="2" id="KW-0472">Membrane</keyword>
<reference evidence="4 5" key="1">
    <citation type="submission" date="2018-10" db="EMBL/GenBank/DDBJ databases">
        <title>Draft genome of Mycobacterium hodleri strain B.</title>
        <authorList>
            <person name="Amande T.J."/>
            <person name="Mcgenity T.J."/>
        </authorList>
    </citation>
    <scope>NUCLEOTIDE SEQUENCE [LARGE SCALE GENOMIC DNA]</scope>
    <source>
        <strain evidence="4 5">B</strain>
    </source>
</reference>
<name>A0A544VUB0_9MYCO</name>
<evidence type="ECO:0000259" key="3">
    <source>
        <dbReference type="PROSITE" id="PS50234"/>
    </source>
</evidence>
<keyword evidence="5" id="KW-1185">Reference proteome</keyword>
<keyword evidence="2" id="KW-1133">Transmembrane helix</keyword>
<proteinExistence type="predicted"/>
<dbReference type="PROSITE" id="PS50234">
    <property type="entry name" value="VWFA"/>
    <property type="match status" value="1"/>
</dbReference>
<dbReference type="InterPro" id="IPR036465">
    <property type="entry name" value="vWFA_dom_sf"/>
</dbReference>
<dbReference type="Gene3D" id="3.40.50.410">
    <property type="entry name" value="von Willebrand factor, type A domain"/>
    <property type="match status" value="1"/>
</dbReference>
<organism evidence="4 5">
    <name type="scientific">Mycolicibacterium hodleri</name>
    <dbReference type="NCBI Taxonomy" id="49897"/>
    <lineage>
        <taxon>Bacteria</taxon>
        <taxon>Bacillati</taxon>
        <taxon>Actinomycetota</taxon>
        <taxon>Actinomycetes</taxon>
        <taxon>Mycobacteriales</taxon>
        <taxon>Mycobacteriaceae</taxon>
        <taxon>Mycolicibacterium</taxon>
    </lineage>
</organism>
<evidence type="ECO:0000313" key="4">
    <source>
        <dbReference type="EMBL" id="TQR83577.1"/>
    </source>
</evidence>
<sequence length="701" mass="72764">MGRHSIPDPEDSSEAGQGAGDDQPDSPYADEYTDDYTTDDYQSDDRPTGDHPADEYDTGYDTTGYDDGGYEAGGYEAGGYDQPPYGEPADPREGDYSNLEEQEAATTAFAATPAGPNRRDWESSEWTGSHRAITPKRRGISVSVIVALVTVVVVVGAVIAWRFFGDALSERSQAGAARCVAGEVAVAVVVDPSIADQITPLAEKYSQSAAPVGDKCVKVGVKAAESDQVINGFAGPWPGDLGEQPALWIPGSSISEARLEASTGEKTVSDSRSLVTSPVMLAMRPQLKTALGQRNWSALPGLQSNATSLDGMNLPGWGSLKLALPMTGDSDATYLAAESVASAAAPQGQPPTSGANAIATLRAAQPKLADDKWSTAMDAMLEASDPAAADVHAVVATEQQIFQRGSQPDAKDKLAAWLPSGPTAVADYPTVLLAGTWLSQEQVSAASEFARFLRKPEALASLAEAGFRAEGTTPPQSDVVDFASLPAPLSIGDGGVRATLANLVSAPAQDPAVTVLLDQSMATDEGGKSRLANVTAALTARLQALPSNSTVGLWTFDGVAGRSEVPMGPLDEQVGGTPRSQVLTTNLNGQAPSNGGAVSFTTLRLLYPEAVANFREGQPNSVLVITAGPHTDQSLDGAGLQDFIKQTFNQARPVAVNVVDFGADPDRGTWEAVAQATGGDYQNLNSSAGPELTAALTTALG</sequence>
<comment type="caution">
    <text evidence="4">The sequence shown here is derived from an EMBL/GenBank/DDBJ whole genome shotgun (WGS) entry which is preliminary data.</text>
</comment>
<accession>A0A544VUB0</accession>
<keyword evidence="2" id="KW-0812">Transmembrane</keyword>
<dbReference type="SUPFAM" id="SSF53300">
    <property type="entry name" value="vWA-like"/>
    <property type="match status" value="1"/>
</dbReference>
<dbReference type="Proteomes" id="UP000315759">
    <property type="component" value="Unassembled WGS sequence"/>
</dbReference>
<dbReference type="RefSeq" id="WP_142554908.1">
    <property type="nucleotide sequence ID" value="NZ_VIFX01000042.1"/>
</dbReference>
<feature type="compositionally biased region" description="Gly residues" evidence="1">
    <location>
        <begin position="66"/>
        <end position="77"/>
    </location>
</feature>
<protein>
    <recommendedName>
        <fullName evidence="3">VWFA domain-containing protein</fullName>
    </recommendedName>
</protein>
<dbReference type="AlphaFoldDB" id="A0A544VUB0"/>
<evidence type="ECO:0000313" key="5">
    <source>
        <dbReference type="Proteomes" id="UP000315759"/>
    </source>
</evidence>
<feature type="domain" description="VWFA" evidence="3">
    <location>
        <begin position="512"/>
        <end position="700"/>
    </location>
</feature>
<evidence type="ECO:0000256" key="2">
    <source>
        <dbReference type="SAM" id="Phobius"/>
    </source>
</evidence>
<dbReference type="EMBL" id="VIFX01000042">
    <property type="protein sequence ID" value="TQR83577.1"/>
    <property type="molecule type" value="Genomic_DNA"/>
</dbReference>